<evidence type="ECO:0000313" key="1">
    <source>
        <dbReference type="EMBL" id="TGJ87855.1"/>
    </source>
</evidence>
<keyword evidence="2" id="KW-1185">Reference proteome</keyword>
<dbReference type="Proteomes" id="UP000297716">
    <property type="component" value="Unassembled WGS sequence"/>
</dbReference>
<comment type="caution">
    <text evidence="1">The sequence shown here is derived from an EMBL/GenBank/DDBJ whole genome shotgun (WGS) entry which is preliminary data.</text>
</comment>
<name>A0A4Z0Z8I2_9PEZI</name>
<gene>
    <name evidence="1" type="ORF">E0Z10_g977</name>
</gene>
<accession>A0A4Z0Z8I2</accession>
<protein>
    <submittedName>
        <fullName evidence="1">Uncharacterized protein</fullName>
    </submittedName>
</protein>
<dbReference type="EMBL" id="SKBN01000009">
    <property type="protein sequence ID" value="TGJ87855.1"/>
    <property type="molecule type" value="Genomic_DNA"/>
</dbReference>
<reference evidence="1 2" key="1">
    <citation type="submission" date="2019-03" db="EMBL/GenBank/DDBJ databases">
        <title>Draft genome sequence of Xylaria hypoxylon DSM 108379, a ubiquitous saprotrophic-parasitic fungi on hardwood.</title>
        <authorList>
            <person name="Buettner E."/>
            <person name="Leonhardt S."/>
            <person name="Gebauer A.M."/>
            <person name="Liers C."/>
            <person name="Hofrichter M."/>
            <person name="Kellner H."/>
        </authorList>
    </citation>
    <scope>NUCLEOTIDE SEQUENCE [LARGE SCALE GENOMIC DNA]</scope>
    <source>
        <strain evidence="1 2">DSM 108379</strain>
    </source>
</reference>
<dbReference type="AlphaFoldDB" id="A0A4Z0Z8I2"/>
<evidence type="ECO:0000313" key="2">
    <source>
        <dbReference type="Proteomes" id="UP000297716"/>
    </source>
</evidence>
<proteinExistence type="predicted"/>
<sequence>MPAPNRTHLSPVPSHTIARRAEAEDQLLWASSSSVEEYNERRRTRDQAKCLDREAFIRKLVLEEPTRVILVASKYRLKFARPRGQWILRLPEEYAATALLPPLILVNHEYHAVASAHYRRAFRGIGGGGGVLAGYPTVLYGKDAAFELLRADDLDLVQGFILENQRLETEGIRYYVSPKYHGE</sequence>
<dbReference type="OrthoDB" id="3557569at2759"/>
<organism evidence="1 2">
    <name type="scientific">Xylaria hypoxylon</name>
    <dbReference type="NCBI Taxonomy" id="37992"/>
    <lineage>
        <taxon>Eukaryota</taxon>
        <taxon>Fungi</taxon>
        <taxon>Dikarya</taxon>
        <taxon>Ascomycota</taxon>
        <taxon>Pezizomycotina</taxon>
        <taxon>Sordariomycetes</taxon>
        <taxon>Xylariomycetidae</taxon>
        <taxon>Xylariales</taxon>
        <taxon>Xylariaceae</taxon>
        <taxon>Xylaria</taxon>
    </lineage>
</organism>